<name>A0A2P2JQU6_RHIMU</name>
<dbReference type="EMBL" id="GGEC01015368">
    <property type="protein sequence ID" value="MBW95851.1"/>
    <property type="molecule type" value="Transcribed_RNA"/>
</dbReference>
<feature type="coiled-coil region" evidence="1">
    <location>
        <begin position="974"/>
        <end position="1071"/>
    </location>
</feature>
<evidence type="ECO:0000256" key="1">
    <source>
        <dbReference type="SAM" id="Coils"/>
    </source>
</evidence>
<evidence type="ECO:0000313" key="3">
    <source>
        <dbReference type="EMBL" id="MBW95851.1"/>
    </source>
</evidence>
<accession>A0A2P2JQU6</accession>
<keyword evidence="1" id="KW-0175">Coiled coil</keyword>
<feature type="region of interest" description="Disordered" evidence="2">
    <location>
        <begin position="912"/>
        <end position="934"/>
    </location>
</feature>
<dbReference type="PANTHER" id="PTHR43939:SF50">
    <property type="entry name" value="NUCLEOPORIN"/>
    <property type="match status" value="1"/>
</dbReference>
<reference evidence="3" key="1">
    <citation type="submission" date="2018-02" db="EMBL/GenBank/DDBJ databases">
        <title>Rhizophora mucronata_Transcriptome.</title>
        <authorList>
            <person name="Meera S.P."/>
            <person name="Sreeshan A."/>
            <person name="Augustine A."/>
        </authorList>
    </citation>
    <scope>NUCLEOTIDE SEQUENCE</scope>
    <source>
        <tissue evidence="3">Leaf</tissue>
    </source>
</reference>
<feature type="coiled-coil region" evidence="1">
    <location>
        <begin position="1334"/>
        <end position="1445"/>
    </location>
</feature>
<feature type="compositionally biased region" description="Polar residues" evidence="2">
    <location>
        <begin position="54"/>
        <end position="63"/>
    </location>
</feature>
<feature type="coiled-coil region" evidence="1">
    <location>
        <begin position="1627"/>
        <end position="1738"/>
    </location>
</feature>
<protein>
    <submittedName>
        <fullName evidence="3">Uncharacterized protein</fullName>
    </submittedName>
</protein>
<dbReference type="PANTHER" id="PTHR43939">
    <property type="entry name" value="COILED-COIL DOMAIN-CONTAINING PROTEIN 158"/>
    <property type="match status" value="1"/>
</dbReference>
<feature type="coiled-coil region" evidence="1">
    <location>
        <begin position="624"/>
        <end position="756"/>
    </location>
</feature>
<feature type="compositionally biased region" description="Polar residues" evidence="2">
    <location>
        <begin position="72"/>
        <end position="90"/>
    </location>
</feature>
<feature type="region of interest" description="Disordered" evidence="2">
    <location>
        <begin position="1"/>
        <end position="91"/>
    </location>
</feature>
<sequence>MDKNTSRTDLLAAGRKKLQQFRQKKDSKGNRSHGKSSKKPSKSEQLEVDADALSATTRSSALQSLEGESVSHVDSNSGIVESTSHASENSVAPEADLVAVDLSSSSLGEDGGRTVLNLNDERHKQEIGGYGHDIDSLDSAVGETNQIGNDEEARIVSLGVADILVSAEGTKQNDDFRSIDALSSHSAAGAAMDTTVTAEMDSVTRDEGRDLLPSEEDATDTSLINAREDLVNNEADCLGLEQSSRSHELELEGGGEISLSEQGEIAGAASDQNSVLQEASQLKETDGNADVHQSIGPVDTSDRLLTSSLPVLEPLDVSHDVTNKVGKVVNVDPYYLEKSEILSGIGDLGNKWPEQRQVDSMVPESCNRQYMPEESFIFVGKSHEVSPSLNAPNASEAYCMSSFVNGSPISLLQLIEVIRGLSEDEQRLLLKSIGSVSNAELGNSLIALHHSLPGLLERLKEELFLATCARDILRLQLAEQSDLQTQYDCQFRQLNYEISVIRPSHKEACERNDDLAQALTQCMSELKSTVSEKEDLQQQSYLAKKEVDKFSARAYELQDILERSQSDLLSLSKESADCKDLVAALQVENENIRGILALHNQEREMILEKNNSCTHENDEPLMELAESKNLVASLEVEISNLSAALASVAEERNKLEGEMEYLAKGNRDLSMALSDSKDQVEALQSENANISGKLALVVQELEKLEEEKKHSVNESDRLSSELLIHKESSAKDHEDYMRLEVEIREMTMQLEQLTEENIYLNSSLDIHKAKLREIVASQTQILCPVGEDVNQLQSMELKSRARDNATVDELSHQIHGKRDGEANYCDMQKLLPSGLAESPLFKLPMQEIFDDPCGFLALKEHLDEAENVLQKLEKAIEDMHSNSAFWSKSTGKVAAPVVSKLIQAFESNVHNDGREANETVTTEDQSPVADPFSSTKEHTGCLKAVLEQLVLDVKNASSLFKVEQHNSYTVNLAIEELKAQFEALMEHTANLEATNVEVRLLYEAAKQQLFCVQEKIKELELLCETLKEEGSSLKEENLKLGGKLIESGSKINDLQSQLHKLQQSSDEMASMLHDQLENVQKESAERALTVEQEWVSTIGQIVRVIERLDISAGFLHTSTTLTGSDGSLDITGWVAASVDAAVSTIETMKKKLEAVCTDHEATLNLCKQANEECNHLLVKNELANDTLKKLYNELRKLVTDSSGSMEETDLIIQDQIFSGAVDYVMYETLMEQLANFMAERQQLQCINEKLNLDLMSQTNDIEILNSRCLDLSSIQKLIEEVEDVVKLDHTKMDPDVTPFSCLESLVPLLVCKYREVDEQVRSCRDGFGSKVTELSNLQETMHELNALKFQHENEILLLKEQLSHVEEALMATQTELQEKASEIEQSEQRVSSMREKLSIAVAKGKGLIVQRDSLKQSLAETSSELERCSQELQLKDARLHEVEAKLKPYSEAGERVEALESELSYIRNSATTLRESFLLKDSILQRIEEILEDLDLPEEFHARDTIQKVDWLARSAAGSSIPPTDWDQKSSVGVSYPDAGFAVMDAWKEDAQLSSSSGSADDMRRKHEDLQIKCYRLAEQNEMLEQSLMERNHLVQRWEEILDRINMPSQLRSKEPEHRIEWLGNALSDANHDRISLLQNIDKLENHCGSITADLEDSQKRIAYLDVELKDSRKRISDLEMEIRAVIHEREAVSERLDNLVVDHEKLSAQAVQLEIDNHKLQNEVTGLQEKLVEKNNNEERIDGEISRLQDLICDVLQDHGTIGPVSGGCSTECLEGLLRKLIENYTLVLVQCDAVKGQHAENSNANLVQQRTRDALNAEESEVSVLGSDLVKSEESNLDVLKKLEDTLSELILVKEERDSYMERQQLLTCEIETLNKKRLELQELLSQEEQKSASAREKLNVAVRKGKSLVQQRDGLKQSIEEMSTERDRLKSDVEHQDNALAEYEQKLRDLTTYHEKVEALESESLFLRNRLAETEHLLQDKGNTLTRILSSLESIDVSVEISDSDPVGKLVHIGKAWQDLHADLAASVQESRKSRRAAELLLAELKEVQDRNDDLQEELGKAAFELAELSKERDRVEAAKLEALSQLEGLSAVHSEEKTRQHSELVALKYAANQLGKSFSDIENLLAGVFSEELEFLRNLQTGMESYLKMPEANHALHVPIFSESDGSIFSKAKENFLSLEFSSETNVTENFDDISVAEICSYMQQLLKEMGAVKSISHEHSVALHEQADNLSTLMEIFHREMTSQKESLEFLKKDMESKEKQNEMEVVALHRNVALLYEACTSSLIQIENRKGEVMGNTMTAEDLGINLKPPAAVHTDSRLPYENDFSSEENVKTVAERLLLVVKDFTCLRDDVIEGNKNELKITLSNLRKELQEKDIERERICMDLVNQIKEAEAARASYSLDLQSSKIHVQDLEKRLEMMEGEQNFMEQRVKELEAGQALSTELEERVQSLTDVLAAKDQEIEALMHALDEEEVQMEAAISKIEQLEKVVQQKNLEIGNLEASRGKVLKRLSITVTKFDELHKFSEGLLTEVEKLQSQLHDRDGEISFLRQEITRCTNDVLIASQMSNRRNSDEIYELFIWLNSLISLVGTQDAKFEHGNEGHDYKDLLQKKITSILSELEDQRAIVQSRDALLQLERSKIEELRQRGETLERSLHEKESQLNTLKCVGDSGQPTAVVSEILEVEPVINKRAVPGPSAASQVRSLRKVNNDQVAIAIDTDLAGSSRLGDGDDDKVHGFKSLATSRIVPRFTRRVTDIIDGLWVSCDRALMQQPALRLAIIIYWAVLHALLATIVV</sequence>
<feature type="coiled-coil region" evidence="1">
    <location>
        <begin position="855"/>
        <end position="882"/>
    </location>
</feature>
<proteinExistence type="predicted"/>
<feature type="coiled-coil region" evidence="1">
    <location>
        <begin position="1226"/>
        <end position="1267"/>
    </location>
</feature>
<feature type="coiled-coil region" evidence="1">
    <location>
        <begin position="2031"/>
        <end position="2089"/>
    </location>
</feature>
<organism evidence="3">
    <name type="scientific">Rhizophora mucronata</name>
    <name type="common">Asiatic mangrove</name>
    <dbReference type="NCBI Taxonomy" id="61149"/>
    <lineage>
        <taxon>Eukaryota</taxon>
        <taxon>Viridiplantae</taxon>
        <taxon>Streptophyta</taxon>
        <taxon>Embryophyta</taxon>
        <taxon>Tracheophyta</taxon>
        <taxon>Spermatophyta</taxon>
        <taxon>Magnoliopsida</taxon>
        <taxon>eudicotyledons</taxon>
        <taxon>Gunneridae</taxon>
        <taxon>Pentapetalae</taxon>
        <taxon>rosids</taxon>
        <taxon>fabids</taxon>
        <taxon>Malpighiales</taxon>
        <taxon>Rhizophoraceae</taxon>
        <taxon>Rhizophora</taxon>
    </lineage>
</organism>
<feature type="coiled-coil region" evidence="1">
    <location>
        <begin position="2409"/>
        <end position="2509"/>
    </location>
</feature>
<evidence type="ECO:0000256" key="2">
    <source>
        <dbReference type="SAM" id="MobiDB-lite"/>
    </source>
</evidence>
<feature type="compositionally biased region" description="Basic residues" evidence="2">
    <location>
        <begin position="30"/>
        <end position="40"/>
    </location>
</feature>
<feature type="coiled-coil region" evidence="1">
    <location>
        <begin position="2640"/>
        <end position="2667"/>
    </location>
</feature>
<feature type="coiled-coil region" evidence="1">
    <location>
        <begin position="1873"/>
        <end position="1980"/>
    </location>
</feature>